<protein>
    <submittedName>
        <fullName evidence="2">Uncharacterized protein</fullName>
    </submittedName>
</protein>
<reference evidence="2" key="1">
    <citation type="submission" date="2021-04" db="EMBL/GenBank/DDBJ databases">
        <authorList>
            <person name="Chebbi M.A.C M."/>
        </authorList>
    </citation>
    <scope>NUCLEOTIDE SEQUENCE</scope>
</reference>
<gene>
    <name evidence="2" type="ORF">HICCMSTLAB_LOCUS1029</name>
</gene>
<accession>A0A8J2EMS7</accession>
<feature type="signal peptide" evidence="1">
    <location>
        <begin position="1"/>
        <end position="21"/>
    </location>
</feature>
<dbReference type="Proteomes" id="UP000786811">
    <property type="component" value="Unassembled WGS sequence"/>
</dbReference>
<organism evidence="2 3">
    <name type="scientific">Cotesia congregata</name>
    <name type="common">Parasitoid wasp</name>
    <name type="synonym">Apanteles congregatus</name>
    <dbReference type="NCBI Taxonomy" id="51543"/>
    <lineage>
        <taxon>Eukaryota</taxon>
        <taxon>Metazoa</taxon>
        <taxon>Ecdysozoa</taxon>
        <taxon>Arthropoda</taxon>
        <taxon>Hexapoda</taxon>
        <taxon>Insecta</taxon>
        <taxon>Pterygota</taxon>
        <taxon>Neoptera</taxon>
        <taxon>Endopterygota</taxon>
        <taxon>Hymenoptera</taxon>
        <taxon>Apocrita</taxon>
        <taxon>Ichneumonoidea</taxon>
        <taxon>Braconidae</taxon>
        <taxon>Microgastrinae</taxon>
        <taxon>Cotesia</taxon>
    </lineage>
</organism>
<sequence length="979" mass="109396">KMKILSKLLSILIIIIPLTKAEALLGIHCKQNGDCTSQNSYCNETSNRCRCTDGYYPSEDKTKCVLYAKKVDDDCERDVGCKFVKHSWCDKHFCKCRSEEFQAITGECKPQSRGACNADGTCSNVLSDGVCNNGQCTCTENVDYFGAMMSYCSIFILHVSTDNLYEFTSREEGCKNFPNSYKEFINRQKQCVCKKEYTPDKKNDMCLADIDMDCPDDSYCRVEHSFCNDWQKCECDYTYYPSADKKSCIKYEIGESCDQNKNCGPLQNSKCESKNCVCVEEATKGTDASSSYSCNTGFVQHNEFCYGVPGTVCSLTSKCLSSSYANLGTSCGLIKEHKEKYSTCSSKNGLTTCWMDDFNGQLTDFGVSIGGSRELICLVEHQDGTSVLGTVSASEFKCNVQWSTTKQSYESYKLLVDTRNLEWNKDYALDSAVLGGTEGTKLFLICRTEIKIGTYVLGRLEPPNYKRYHVYQNRDHFQSKFEVLTVKGAPCSSENFIFTGGICKCSSGFYSYLRNCYKIPLKPNVPVGSFEACRYLKNTVYSGGKCVCKIGYYLDDDHCSKIPTDLEVPCDHCPTDSSCSENLCHCNPGFVRMNGTCYGFSGSECFKESKCASKSHVCQSGICEEVEERKEDNKFCVGSVCWMSYDGKNKTTLGIVGGTDDTGSQFVCRSVHGTVTIPGELRANRWIRCLIVVGTESISNQKFDMLVKNEKLTWTNSFQLEQAVPGGTNEDNKPYLICRLEHDGLLYIGKLESPYNLCSTGGLTVLVSSKFEILVDSTVPGTCEPKCSAVDSVCSDGVCQCKPRFFKHNGTCYGLPQAECSGTSKCLSTAYSCESNQCKKIVEELTEGAQCVTKNYKLVCWKQYDGNKTDGVTIQDVGDAKENVCRVKYENHFLPGRQPEGLEQCLMLLDGNVEVFDEFDVLSPKDNLEWTKAYSLDKAVPAGDFEDKPLLFCRTEVCGWQRHYWNTCSPILRLVLHYL</sequence>
<evidence type="ECO:0000256" key="1">
    <source>
        <dbReference type="SAM" id="SignalP"/>
    </source>
</evidence>
<keyword evidence="3" id="KW-1185">Reference proteome</keyword>
<dbReference type="OrthoDB" id="2142040at2759"/>
<dbReference type="EMBL" id="CAJNRD030001114">
    <property type="protein sequence ID" value="CAG5074342.1"/>
    <property type="molecule type" value="Genomic_DNA"/>
</dbReference>
<evidence type="ECO:0000313" key="3">
    <source>
        <dbReference type="Proteomes" id="UP000786811"/>
    </source>
</evidence>
<dbReference type="InterPro" id="IPR006616">
    <property type="entry name" value="DM9_repeat"/>
</dbReference>
<evidence type="ECO:0000313" key="2">
    <source>
        <dbReference type="EMBL" id="CAG5074342.1"/>
    </source>
</evidence>
<dbReference type="AlphaFoldDB" id="A0A8J2EMS7"/>
<feature type="chain" id="PRO_5035198631" evidence="1">
    <location>
        <begin position="22"/>
        <end position="979"/>
    </location>
</feature>
<dbReference type="SMART" id="SM00696">
    <property type="entry name" value="DM9"/>
    <property type="match status" value="1"/>
</dbReference>
<name>A0A8J2EMS7_COTCN</name>
<keyword evidence="1" id="KW-0732">Signal</keyword>
<dbReference type="PANTHER" id="PTHR31649">
    <property type="entry name" value="AGAP009604-PA"/>
    <property type="match status" value="1"/>
</dbReference>
<dbReference type="Pfam" id="PF11901">
    <property type="entry name" value="DM9"/>
    <property type="match status" value="1"/>
</dbReference>
<proteinExistence type="predicted"/>
<dbReference type="PANTHER" id="PTHR31649:SF11">
    <property type="entry name" value="PROTEIN UNZIPPED"/>
    <property type="match status" value="1"/>
</dbReference>
<feature type="non-terminal residue" evidence="2">
    <location>
        <position position="1"/>
    </location>
</feature>
<comment type="caution">
    <text evidence="2">The sequence shown here is derived from an EMBL/GenBank/DDBJ whole genome shotgun (WGS) entry which is preliminary data.</text>
</comment>